<name>A0ABT8GD56_9MICO</name>
<gene>
    <name evidence="2" type="ORF">QQX02_00245</name>
</gene>
<keyword evidence="3" id="KW-1185">Reference proteome</keyword>
<accession>A0ABT8GD56</accession>
<comment type="caution">
    <text evidence="2">The sequence shown here is derived from an EMBL/GenBank/DDBJ whole genome shotgun (WGS) entry which is preliminary data.</text>
</comment>
<feature type="compositionally biased region" description="Acidic residues" evidence="1">
    <location>
        <begin position="65"/>
        <end position="100"/>
    </location>
</feature>
<feature type="compositionally biased region" description="Acidic residues" evidence="1">
    <location>
        <begin position="107"/>
        <end position="122"/>
    </location>
</feature>
<protein>
    <submittedName>
        <fullName evidence="2">Primosomal protein</fullName>
    </submittedName>
</protein>
<evidence type="ECO:0000313" key="3">
    <source>
        <dbReference type="Proteomes" id="UP001172708"/>
    </source>
</evidence>
<dbReference type="InterPro" id="IPR018247">
    <property type="entry name" value="EF_Hand_1_Ca_BS"/>
</dbReference>
<evidence type="ECO:0000313" key="2">
    <source>
        <dbReference type="EMBL" id="MDN4479353.1"/>
    </source>
</evidence>
<sequence length="122" mass="13490">MSAEATEALRRLMAALEEHLEAIAMRRGDADAAVDDAYEAVATEFERYEDALDSEYGETLPIVLDDSEGDEYEGDDDADDGEDEDEDTDGSSDDPDGDETLDPHAVEDDDDMDDDIDEFDLR</sequence>
<dbReference type="PROSITE" id="PS00018">
    <property type="entry name" value="EF_HAND_1"/>
    <property type="match status" value="1"/>
</dbReference>
<evidence type="ECO:0000256" key="1">
    <source>
        <dbReference type="SAM" id="MobiDB-lite"/>
    </source>
</evidence>
<organism evidence="2 3">
    <name type="scientific">Demequina muriae</name>
    <dbReference type="NCBI Taxonomy" id="3051664"/>
    <lineage>
        <taxon>Bacteria</taxon>
        <taxon>Bacillati</taxon>
        <taxon>Actinomycetota</taxon>
        <taxon>Actinomycetes</taxon>
        <taxon>Micrococcales</taxon>
        <taxon>Demequinaceae</taxon>
        <taxon>Demequina</taxon>
    </lineage>
</organism>
<proteinExistence type="predicted"/>
<feature type="region of interest" description="Disordered" evidence="1">
    <location>
        <begin position="50"/>
        <end position="122"/>
    </location>
</feature>
<reference evidence="2" key="1">
    <citation type="submission" date="2023-06" db="EMBL/GenBank/DDBJ databases">
        <title>Egi l300058.</title>
        <authorList>
            <person name="Gao L."/>
            <person name="Fang B.-Z."/>
            <person name="Li W.-J."/>
        </authorList>
    </citation>
    <scope>NUCLEOTIDE SEQUENCE</scope>
    <source>
        <strain evidence="2">EGI L300058</strain>
    </source>
</reference>
<dbReference type="Proteomes" id="UP001172708">
    <property type="component" value="Unassembled WGS sequence"/>
</dbReference>
<dbReference type="EMBL" id="JAUHQA010000001">
    <property type="protein sequence ID" value="MDN4479353.1"/>
    <property type="molecule type" value="Genomic_DNA"/>
</dbReference>
<dbReference type="RefSeq" id="WP_301140477.1">
    <property type="nucleotide sequence ID" value="NZ_JAUHQA010000001.1"/>
</dbReference>